<dbReference type="AlphaFoldDB" id="A0A225W1R6"/>
<evidence type="ECO:0000313" key="1">
    <source>
        <dbReference type="EMBL" id="OWZ10967.1"/>
    </source>
</evidence>
<feature type="non-terminal residue" evidence="1">
    <location>
        <position position="1"/>
    </location>
</feature>
<proteinExistence type="predicted"/>
<gene>
    <name evidence="1" type="ORF">PHMEG_00016083</name>
</gene>
<dbReference type="PANTHER" id="PTHR13510">
    <property type="entry name" value="FYVE-FINGER-CONTAINING RAB5 EFFECTOR PROTEIN RABENOSYN-5-RELATED"/>
    <property type="match status" value="1"/>
</dbReference>
<name>A0A225W1R6_9STRA</name>
<dbReference type="OrthoDB" id="88907at2759"/>
<dbReference type="Proteomes" id="UP000198211">
    <property type="component" value="Unassembled WGS sequence"/>
</dbReference>
<dbReference type="PANTHER" id="PTHR13510:SF44">
    <property type="entry name" value="RABENOSYN-5"/>
    <property type="match status" value="1"/>
</dbReference>
<dbReference type="InterPro" id="IPR052727">
    <property type="entry name" value="Rab4/Rab5_effector"/>
</dbReference>
<accession>A0A225W1R6</accession>
<sequence length="408" mass="46179">STLIVSMLELSPQDREYCQDVTTQLLDRTLFECEEIDLDTTQSSCHARLDNKRWKKLQTHPSVTLYADRSPNAAWLPVMHREDWEHPIAVVAVGEMNCSVDDVLLALVTPDVATQRMRSVLRGRRPEINCRHKTIVKPTAAAPYQYLAVSRFVNTHHWPFTMFMGPRELVVACATGEVNSANNNRCGYEIIQSVALRDTYAQSSSLPRTQMIQARIFWEKPDGSVVMYSKFVVEAKNHLPDSVKQGTLCRAVMDFWKFIPRSMDLKKLRWCIKNRKSLVQEFQCSIQLLGCAGCGVITQKSQSANSGNSENVPGKKCELCNLWLCGASYCRTSCQLKMVCCSETKMYEQTLMVCPRCISFVRSQSAINVARSELAEMNAVRHCGAMTLTNWEQGMIPVTPVSYSLTEY</sequence>
<protein>
    <submittedName>
        <fullName evidence="1">Uncharacterized protein</fullName>
    </submittedName>
</protein>
<dbReference type="EMBL" id="NBNE01002270">
    <property type="protein sequence ID" value="OWZ10967.1"/>
    <property type="molecule type" value="Genomic_DNA"/>
</dbReference>
<evidence type="ECO:0000313" key="2">
    <source>
        <dbReference type="Proteomes" id="UP000198211"/>
    </source>
</evidence>
<reference evidence="2" key="1">
    <citation type="submission" date="2017-03" db="EMBL/GenBank/DDBJ databases">
        <title>Phytopthora megakarya and P. palmivora, two closely related causual agents of cacao black pod achieved similar genome size and gene model numbers by different mechanisms.</title>
        <authorList>
            <person name="Ali S."/>
            <person name="Shao J."/>
            <person name="Larry D.J."/>
            <person name="Kronmiller B."/>
            <person name="Shen D."/>
            <person name="Strem M.D."/>
            <person name="Melnick R.L."/>
            <person name="Guiltinan M.J."/>
            <person name="Tyler B.M."/>
            <person name="Meinhardt L.W."/>
            <person name="Bailey B.A."/>
        </authorList>
    </citation>
    <scope>NUCLEOTIDE SEQUENCE [LARGE SCALE GENOMIC DNA]</scope>
    <source>
        <strain evidence="2">zdho120</strain>
    </source>
</reference>
<dbReference type="STRING" id="4795.A0A225W1R6"/>
<keyword evidence="2" id="KW-1185">Reference proteome</keyword>
<organism evidence="1 2">
    <name type="scientific">Phytophthora megakarya</name>
    <dbReference type="NCBI Taxonomy" id="4795"/>
    <lineage>
        <taxon>Eukaryota</taxon>
        <taxon>Sar</taxon>
        <taxon>Stramenopiles</taxon>
        <taxon>Oomycota</taxon>
        <taxon>Peronosporomycetes</taxon>
        <taxon>Peronosporales</taxon>
        <taxon>Peronosporaceae</taxon>
        <taxon>Phytophthora</taxon>
    </lineage>
</organism>
<comment type="caution">
    <text evidence="1">The sequence shown here is derived from an EMBL/GenBank/DDBJ whole genome shotgun (WGS) entry which is preliminary data.</text>
</comment>